<evidence type="ECO:0000313" key="3">
    <source>
        <dbReference type="Proteomes" id="UP000886653"/>
    </source>
</evidence>
<name>A0A9P6T605_9BASI</name>
<proteinExistence type="predicted"/>
<feature type="region of interest" description="Disordered" evidence="1">
    <location>
        <begin position="519"/>
        <end position="542"/>
    </location>
</feature>
<feature type="region of interest" description="Disordered" evidence="1">
    <location>
        <begin position="342"/>
        <end position="365"/>
    </location>
</feature>
<feature type="compositionally biased region" description="Polar residues" evidence="1">
    <location>
        <begin position="208"/>
        <end position="221"/>
    </location>
</feature>
<sequence>MLDHEDFSSTSPSEPEAPIFVLHRRLQLRNLPAFNSALSGSLSGVDVFTSNVCQLDKEALQAAAELNDTDIVQVHYPVVLGSATEPKVLLSDIAPVLPPRPSSSKQVPTHRPLTNGHGAPSIGSALRQEALPFKTNVPKMPALGPHGPSVTSLYYSPYSSFAPQYDSTGSLQTCEQTRTSYLSRQQLNHWINRKNRYVEIQPETISLPSSDLATSEELTSGRSRKRQKMDENADLENTSDEATFTSREDHARMFIRRKLATNYLLLRNLQERQYERLRKAQDTHLDPSLSPTSPDPLTASGPSNRSGHPAENLSSEELGDADRLMSSLSELLELRPHALSTCKELSSSTNTHPEPGHRAVQKSIIPSRENIRAAQKSFMQSGSAGDPSPAYSGSLPSGYAVGLKESVLTSQTNTRLLDMLTKPQSNADPSGSNGRISGIVSSLNLNSQQARQPGPSLFSYRDPALLHQHSSQLQNNFRASLPSSNGGSLQSSLMQQPISQSAMLQAQHHLLQSQRLISGSPFRSRPGISSPSPQLANKLPNISSPSMNDHPNHRALASKLPIHSPFNPTTNRIVRLRSDLIVDQLFWLLTRPNRATRSQANA</sequence>
<feature type="region of interest" description="Disordered" evidence="1">
    <location>
        <begin position="99"/>
        <end position="119"/>
    </location>
</feature>
<dbReference type="OrthoDB" id="2504303at2759"/>
<accession>A0A9P6T605</accession>
<evidence type="ECO:0000256" key="1">
    <source>
        <dbReference type="SAM" id="MobiDB-lite"/>
    </source>
</evidence>
<dbReference type="EMBL" id="MU167476">
    <property type="protein sequence ID" value="KAG0140095.1"/>
    <property type="molecule type" value="Genomic_DNA"/>
</dbReference>
<evidence type="ECO:0000313" key="2">
    <source>
        <dbReference type="EMBL" id="KAG0140095.1"/>
    </source>
</evidence>
<feature type="region of interest" description="Disordered" evidence="1">
    <location>
        <begin position="280"/>
        <end position="317"/>
    </location>
</feature>
<feature type="region of interest" description="Disordered" evidence="1">
    <location>
        <begin position="208"/>
        <end position="244"/>
    </location>
</feature>
<protein>
    <submittedName>
        <fullName evidence="2">Uncharacterized protein</fullName>
    </submittedName>
</protein>
<gene>
    <name evidence="2" type="ORF">CROQUDRAFT_136873</name>
</gene>
<feature type="compositionally biased region" description="Polar residues" evidence="1">
    <location>
        <begin position="527"/>
        <end position="542"/>
    </location>
</feature>
<reference evidence="2" key="1">
    <citation type="submission" date="2013-11" db="EMBL/GenBank/DDBJ databases">
        <title>Genome sequence of the fusiform rust pathogen reveals effectors for host alternation and coevolution with pine.</title>
        <authorList>
            <consortium name="DOE Joint Genome Institute"/>
            <person name="Smith K."/>
            <person name="Pendleton A."/>
            <person name="Kubisiak T."/>
            <person name="Anderson C."/>
            <person name="Salamov A."/>
            <person name="Aerts A."/>
            <person name="Riley R."/>
            <person name="Clum A."/>
            <person name="Lindquist E."/>
            <person name="Ence D."/>
            <person name="Campbell M."/>
            <person name="Kronenberg Z."/>
            <person name="Feau N."/>
            <person name="Dhillon B."/>
            <person name="Hamelin R."/>
            <person name="Burleigh J."/>
            <person name="Smith J."/>
            <person name="Yandell M."/>
            <person name="Nelson C."/>
            <person name="Grigoriev I."/>
            <person name="Davis J."/>
        </authorList>
    </citation>
    <scope>NUCLEOTIDE SEQUENCE</scope>
    <source>
        <strain evidence="2">G11</strain>
    </source>
</reference>
<keyword evidence="3" id="KW-1185">Reference proteome</keyword>
<comment type="caution">
    <text evidence="2">The sequence shown here is derived from an EMBL/GenBank/DDBJ whole genome shotgun (WGS) entry which is preliminary data.</text>
</comment>
<organism evidence="2 3">
    <name type="scientific">Cronartium quercuum f. sp. fusiforme G11</name>
    <dbReference type="NCBI Taxonomy" id="708437"/>
    <lineage>
        <taxon>Eukaryota</taxon>
        <taxon>Fungi</taxon>
        <taxon>Dikarya</taxon>
        <taxon>Basidiomycota</taxon>
        <taxon>Pucciniomycotina</taxon>
        <taxon>Pucciniomycetes</taxon>
        <taxon>Pucciniales</taxon>
        <taxon>Coleosporiaceae</taxon>
        <taxon>Cronartium</taxon>
    </lineage>
</organism>
<feature type="compositionally biased region" description="Low complexity" evidence="1">
    <location>
        <begin position="286"/>
        <end position="298"/>
    </location>
</feature>
<feature type="compositionally biased region" description="Polar residues" evidence="1">
    <location>
        <begin position="343"/>
        <end position="352"/>
    </location>
</feature>
<dbReference type="AlphaFoldDB" id="A0A9P6T605"/>
<dbReference type="Proteomes" id="UP000886653">
    <property type="component" value="Unassembled WGS sequence"/>
</dbReference>